<protein>
    <recommendedName>
        <fullName evidence="4">MotA/TolQ/ExbB proton channel family protein</fullName>
    </recommendedName>
</protein>
<comment type="caution">
    <text evidence="2">The sequence shown here is derived from an EMBL/GenBank/DDBJ whole genome shotgun (WGS) entry which is preliminary data.</text>
</comment>
<accession>A0ABS9BS78</accession>
<evidence type="ECO:0000313" key="2">
    <source>
        <dbReference type="EMBL" id="MCF1749976.1"/>
    </source>
</evidence>
<organism evidence="2 3">
    <name type="scientific">Mariniradius sediminis</name>
    <dbReference type="NCBI Taxonomy" id="2909237"/>
    <lineage>
        <taxon>Bacteria</taxon>
        <taxon>Pseudomonadati</taxon>
        <taxon>Bacteroidota</taxon>
        <taxon>Cytophagia</taxon>
        <taxon>Cytophagales</taxon>
        <taxon>Cyclobacteriaceae</taxon>
        <taxon>Mariniradius</taxon>
    </lineage>
</organism>
<feature type="transmembrane region" description="Helical" evidence="1">
    <location>
        <begin position="6"/>
        <end position="28"/>
    </location>
</feature>
<evidence type="ECO:0000313" key="3">
    <source>
        <dbReference type="Proteomes" id="UP001201449"/>
    </source>
</evidence>
<keyword evidence="1" id="KW-0812">Transmembrane</keyword>
<feature type="transmembrane region" description="Helical" evidence="1">
    <location>
        <begin position="77"/>
        <end position="102"/>
    </location>
</feature>
<keyword evidence="1" id="KW-0472">Membrane</keyword>
<evidence type="ECO:0008006" key="4">
    <source>
        <dbReference type="Google" id="ProtNLM"/>
    </source>
</evidence>
<reference evidence="2 3" key="1">
    <citation type="submission" date="2022-01" db="EMBL/GenBank/DDBJ databases">
        <title>Mariniradius saccharolyticus sp. nov., isolated from sediment of a river.</title>
        <authorList>
            <person name="Liu H."/>
        </authorList>
    </citation>
    <scope>NUCLEOTIDE SEQUENCE [LARGE SCALE GENOMIC DNA]</scope>
    <source>
        <strain evidence="2 3">RY-2</strain>
    </source>
</reference>
<dbReference type="EMBL" id="JAKEVZ010000001">
    <property type="protein sequence ID" value="MCF1749976.1"/>
    <property type="molecule type" value="Genomic_DNA"/>
</dbReference>
<dbReference type="RefSeq" id="WP_008631744.1">
    <property type="nucleotide sequence ID" value="NZ_JAKEVZ010000001.1"/>
</dbReference>
<keyword evidence="3" id="KW-1185">Reference proteome</keyword>
<gene>
    <name evidence="2" type="ORF">L0U89_02745</name>
</gene>
<sequence length="109" mass="11436">MDLIDISLYVADIMLIVGIVLAIVLPLIKSLDDPGSLVKSGLGVLAIGGILVVSYLISDGEVSAKFAGDPFNLTPEMSKFIGGCLYATYLLGIISFVAIIYAEISKAVK</sequence>
<proteinExistence type="predicted"/>
<evidence type="ECO:0000256" key="1">
    <source>
        <dbReference type="SAM" id="Phobius"/>
    </source>
</evidence>
<keyword evidence="1" id="KW-1133">Transmembrane helix</keyword>
<dbReference type="Proteomes" id="UP001201449">
    <property type="component" value="Unassembled WGS sequence"/>
</dbReference>
<name>A0ABS9BS78_9BACT</name>
<feature type="transmembrane region" description="Helical" evidence="1">
    <location>
        <begin position="40"/>
        <end position="57"/>
    </location>
</feature>